<keyword evidence="10" id="KW-1185">Reference proteome</keyword>
<comment type="similarity">
    <text evidence="1">Belongs to the NARF family.</text>
</comment>
<name>A0A9P0QMC9_9ASCO</name>
<dbReference type="Gene3D" id="3.40.950.10">
    <property type="entry name" value="Fe-only Hydrogenase (Larger Subunit), Chain L, domain 3"/>
    <property type="match status" value="1"/>
</dbReference>
<dbReference type="InterPro" id="IPR050340">
    <property type="entry name" value="Cytosolic_Fe-S_CAF"/>
</dbReference>
<evidence type="ECO:0000256" key="3">
    <source>
        <dbReference type="ARBA" id="ARBA00017073"/>
    </source>
</evidence>
<evidence type="ECO:0000256" key="6">
    <source>
        <dbReference type="ARBA" id="ARBA00031269"/>
    </source>
</evidence>
<keyword evidence="4" id="KW-0408">Iron</keyword>
<sequence>MSALLSADDLNDFISPGLACIKPVESLPPAPGSEENDDGEIEIEIDTLGNATEVGKDGSKTTLSAAQISLADCLACSGCVTSAEEVLVAQHSHDQLLKAMSKNKGKKVFVASVSHQTRSSLAVAFNKTIEQVDKSLIDLFINQMGFSYVVGTSLGRKLSLLNESRNIMDLKKSGFKGPILSSICPGWVLYAEKTHPYILPRISTVKSAQQITGCLLKTLVSQDHDVSKSDVYHLSVMPCFDKKLESARKEENEDEPTVDVDCVLTAKELVTLIEESDGKYSLNFSDSNYSMADTYGLAAPRNWPFLDLTWSSDAGSTSGGYAFSYLENVKNALISEEGGNSTVSTFTVETISGRNSDITELRLIKDNSQVVATAAIVNGFRNIQNLVRKLKPEKAGANGSIKTTKVNPLVARRRARKEASKEGTPSSMDSSTSGMSVNGGGDSADASKCDYVEIMACPGGCINGGGQISAPSEVSAKEWISASVDAYHEIPIIEIQRDSSSLFEWTQKFCDQFGINQDRLLRTWFKEVEKPTDPNAILLGAKW</sequence>
<evidence type="ECO:0000256" key="1">
    <source>
        <dbReference type="ARBA" id="ARBA00006596"/>
    </source>
</evidence>
<keyword evidence="4" id="KW-0479">Metal-binding</keyword>
<dbReference type="EMBL" id="CAKXYY010000003">
    <property type="protein sequence ID" value="CAH2351362.1"/>
    <property type="molecule type" value="Genomic_DNA"/>
</dbReference>
<evidence type="ECO:0000313" key="10">
    <source>
        <dbReference type="Proteomes" id="UP000837801"/>
    </source>
</evidence>
<dbReference type="InterPro" id="IPR004108">
    <property type="entry name" value="Fe_hydrogenase_lsu_C"/>
</dbReference>
<dbReference type="InterPro" id="IPR009016">
    <property type="entry name" value="Fe_hydrogenase"/>
</dbReference>
<evidence type="ECO:0000256" key="7">
    <source>
        <dbReference type="SAM" id="MobiDB-lite"/>
    </source>
</evidence>
<evidence type="ECO:0000256" key="5">
    <source>
        <dbReference type="ARBA" id="ARBA00023014"/>
    </source>
</evidence>
<dbReference type="Pfam" id="PF02906">
    <property type="entry name" value="Fe_hyd_lg_C"/>
    <property type="match status" value="1"/>
</dbReference>
<evidence type="ECO:0000256" key="2">
    <source>
        <dbReference type="ARBA" id="ARBA00015854"/>
    </source>
</evidence>
<feature type="domain" description="Iron hydrogenase large subunit C-terminal" evidence="8">
    <location>
        <begin position="108"/>
        <end position="465"/>
    </location>
</feature>
<dbReference type="SUPFAM" id="SSF53920">
    <property type="entry name" value="Fe-only hydrogenase"/>
    <property type="match status" value="1"/>
</dbReference>
<accession>A0A9P0QMC9</accession>
<dbReference type="Gene3D" id="3.40.50.1780">
    <property type="match status" value="1"/>
</dbReference>
<dbReference type="AlphaFoldDB" id="A0A9P0QMC9"/>
<proteinExistence type="inferred from homology"/>
<dbReference type="PANTHER" id="PTHR11615">
    <property type="entry name" value="NITRATE, FORMATE, IRON DEHYDROGENASE"/>
    <property type="match status" value="1"/>
</dbReference>
<dbReference type="Gene3D" id="3.30.70.20">
    <property type="match status" value="1"/>
</dbReference>
<feature type="region of interest" description="Disordered" evidence="7">
    <location>
        <begin position="410"/>
        <end position="441"/>
    </location>
</feature>
<feature type="compositionally biased region" description="Low complexity" evidence="7">
    <location>
        <begin position="423"/>
        <end position="436"/>
    </location>
</feature>
<gene>
    <name evidence="9" type="ORF">CLIB1423_03S04588</name>
</gene>
<keyword evidence="5" id="KW-0411">Iron-sulfur</keyword>
<organism evidence="9 10">
    <name type="scientific">[Candida] railenensis</name>
    <dbReference type="NCBI Taxonomy" id="45579"/>
    <lineage>
        <taxon>Eukaryota</taxon>
        <taxon>Fungi</taxon>
        <taxon>Dikarya</taxon>
        <taxon>Ascomycota</taxon>
        <taxon>Saccharomycotina</taxon>
        <taxon>Pichiomycetes</taxon>
        <taxon>Debaryomycetaceae</taxon>
        <taxon>Kurtzmaniella</taxon>
    </lineage>
</organism>
<reference evidence="9" key="1">
    <citation type="submission" date="2022-03" db="EMBL/GenBank/DDBJ databases">
        <authorList>
            <person name="Legras J.-L."/>
            <person name="Devillers H."/>
            <person name="Grondin C."/>
        </authorList>
    </citation>
    <scope>NUCLEOTIDE SEQUENCE</scope>
    <source>
        <strain evidence="9">CLIB 1423</strain>
    </source>
</reference>
<dbReference type="OrthoDB" id="10253113at2759"/>
<dbReference type="GO" id="GO:0051539">
    <property type="term" value="F:4 iron, 4 sulfur cluster binding"/>
    <property type="evidence" value="ECO:0007669"/>
    <property type="project" value="UniProtKB-KW"/>
</dbReference>
<evidence type="ECO:0000313" key="9">
    <source>
        <dbReference type="EMBL" id="CAH2351362.1"/>
    </source>
</evidence>
<keyword evidence="4" id="KW-0004">4Fe-4S</keyword>
<evidence type="ECO:0000256" key="4">
    <source>
        <dbReference type="ARBA" id="ARBA00022485"/>
    </source>
</evidence>
<dbReference type="Proteomes" id="UP000837801">
    <property type="component" value="Unassembled WGS sequence"/>
</dbReference>
<protein>
    <recommendedName>
        <fullName evidence="2">Cytosolic Fe-S cluster assembly factor NAR1</fullName>
    </recommendedName>
    <alternativeName>
        <fullName evidence="3">Cytosolic Fe-S cluster assembly factor nar1</fullName>
    </alternativeName>
    <alternativeName>
        <fullName evidence="6">Nuclear architecture-related protein 1</fullName>
    </alternativeName>
</protein>
<evidence type="ECO:0000259" key="8">
    <source>
        <dbReference type="Pfam" id="PF02906"/>
    </source>
</evidence>
<comment type="caution">
    <text evidence="9">The sequence shown here is derived from an EMBL/GenBank/DDBJ whole genome shotgun (WGS) entry which is preliminary data.</text>
</comment>